<organism evidence="2 3">
    <name type="scientific">Polynucleobacter asymbioticus</name>
    <dbReference type="NCBI Taxonomy" id="576611"/>
    <lineage>
        <taxon>Bacteria</taxon>
        <taxon>Pseudomonadati</taxon>
        <taxon>Pseudomonadota</taxon>
        <taxon>Betaproteobacteria</taxon>
        <taxon>Burkholderiales</taxon>
        <taxon>Burkholderiaceae</taxon>
        <taxon>Polynucleobacter</taxon>
    </lineage>
</organism>
<dbReference type="Proteomes" id="UP000182060">
    <property type="component" value="Chromosome"/>
</dbReference>
<dbReference type="Gene3D" id="3.90.550.10">
    <property type="entry name" value="Spore Coat Polysaccharide Biosynthesis Protein SpsA, Chain A"/>
    <property type="match status" value="1"/>
</dbReference>
<dbReference type="PANTHER" id="PTHR43685">
    <property type="entry name" value="GLYCOSYLTRANSFERASE"/>
    <property type="match status" value="1"/>
</dbReference>
<gene>
    <name evidence="2" type="ORF">AOC25_02175</name>
</gene>
<protein>
    <recommendedName>
        <fullName evidence="1">Glycosyltransferase 2-like domain-containing protein</fullName>
    </recommendedName>
</protein>
<proteinExistence type="predicted"/>
<dbReference type="CDD" id="cd00761">
    <property type="entry name" value="Glyco_tranf_GTA_type"/>
    <property type="match status" value="1"/>
</dbReference>
<name>A0AAC9IX91_9BURK</name>
<reference evidence="2" key="1">
    <citation type="journal article" date="2017" name="Appl. Environ. Microbiol.">
        <title>Microdiversification of a pelagic Polynucleobacter species is mainly driven by acquisition of genomic islands from a partially interspecific gene pool.</title>
        <authorList>
            <person name="Hoetzinger M."/>
            <person name="Hahn M.W."/>
            <person name="Jezberova J."/>
            <person name="Schmidt J."/>
            <person name="Koll U."/>
        </authorList>
    </citation>
    <scope>NUCLEOTIDE SEQUENCE</scope>
    <source>
        <strain evidence="2">MWH-RechtKol4</strain>
    </source>
</reference>
<feature type="domain" description="Glycosyltransferase 2-like" evidence="1">
    <location>
        <begin position="7"/>
        <end position="121"/>
    </location>
</feature>
<evidence type="ECO:0000313" key="2">
    <source>
        <dbReference type="EMBL" id="APC00512.1"/>
    </source>
</evidence>
<dbReference type="AlphaFoldDB" id="A0AAC9IX91"/>
<dbReference type="EMBL" id="CP015017">
    <property type="protein sequence ID" value="APC00512.1"/>
    <property type="molecule type" value="Genomic_DNA"/>
</dbReference>
<dbReference type="InterPro" id="IPR029044">
    <property type="entry name" value="Nucleotide-diphossugar_trans"/>
</dbReference>
<dbReference type="PANTHER" id="PTHR43685:SF2">
    <property type="entry name" value="GLYCOSYLTRANSFERASE 2-LIKE DOMAIN-CONTAINING PROTEIN"/>
    <property type="match status" value="1"/>
</dbReference>
<dbReference type="InterPro" id="IPR050834">
    <property type="entry name" value="Glycosyltransf_2"/>
</dbReference>
<sequence>MISCLTVTMPILERFEMLKRSIAAYQSQSFKDRELIVVMNSERGNLEVCKKLHQFVSELNDPTIRVIDVLEHCTMGKLRNISVSEARGEVICQWDDDDIFHPERLREQYANLQSTDSDANILAETLLFQSQSRNLFYINWSQTPFRGFTGSLMSKKDALPRYPEHGENSTLVEDSYVAKIMLDSGRMQTLKNKAFLFAYVVHGGNTWSGDFFEMLKNTLAISKGLLERKKELLLDEMQLLNFGSEPVFVEGSNGGAFIYQSSSTSSNS</sequence>
<evidence type="ECO:0000259" key="1">
    <source>
        <dbReference type="Pfam" id="PF00535"/>
    </source>
</evidence>
<dbReference type="Pfam" id="PF00535">
    <property type="entry name" value="Glycos_transf_2"/>
    <property type="match status" value="1"/>
</dbReference>
<dbReference type="SUPFAM" id="SSF53448">
    <property type="entry name" value="Nucleotide-diphospho-sugar transferases"/>
    <property type="match status" value="1"/>
</dbReference>
<accession>A0AAC9IX91</accession>
<dbReference type="InterPro" id="IPR001173">
    <property type="entry name" value="Glyco_trans_2-like"/>
</dbReference>
<evidence type="ECO:0000313" key="3">
    <source>
        <dbReference type="Proteomes" id="UP000182060"/>
    </source>
</evidence>